<keyword evidence="10" id="KW-0969">Cilium</keyword>
<proteinExistence type="inferred from homology"/>
<evidence type="ECO:0000256" key="3">
    <source>
        <dbReference type="ARBA" id="ARBA00021718"/>
    </source>
</evidence>
<dbReference type="InterPro" id="IPR006305">
    <property type="entry name" value="FliQ"/>
</dbReference>
<dbReference type="Pfam" id="PF01313">
    <property type="entry name" value="Bac_export_3"/>
    <property type="match status" value="1"/>
</dbReference>
<evidence type="ECO:0000256" key="1">
    <source>
        <dbReference type="ARBA" id="ARBA00004651"/>
    </source>
</evidence>
<dbReference type="KEGG" id="mfn:Ga0123462_2096"/>
<dbReference type="InterPro" id="IPR002191">
    <property type="entry name" value="Bac_export_3"/>
</dbReference>
<dbReference type="PANTHER" id="PTHR34040">
    <property type="entry name" value="FLAGELLAR BIOSYNTHETIC PROTEIN FLIQ"/>
    <property type="match status" value="1"/>
</dbReference>
<dbReference type="Proteomes" id="UP000231637">
    <property type="component" value="Chromosome"/>
</dbReference>
<dbReference type="GO" id="GO:0044780">
    <property type="term" value="P:bacterial-type flagellum assembly"/>
    <property type="evidence" value="ECO:0007669"/>
    <property type="project" value="InterPro"/>
</dbReference>
<feature type="transmembrane region" description="Helical" evidence="9">
    <location>
        <begin position="45"/>
        <end position="70"/>
    </location>
</feature>
<gene>
    <name evidence="9" type="primary">fliQ</name>
    <name evidence="10" type="ORF">Ga0123462_2096</name>
</gene>
<dbReference type="GO" id="GO:0009425">
    <property type="term" value="C:bacterial-type flagellum basal body"/>
    <property type="evidence" value="ECO:0007669"/>
    <property type="project" value="UniProtKB-SubCell"/>
</dbReference>
<evidence type="ECO:0000313" key="11">
    <source>
        <dbReference type="Proteomes" id="UP000231637"/>
    </source>
</evidence>
<keyword evidence="8 9" id="KW-0975">Bacterial flagellum</keyword>
<keyword evidence="10" id="KW-0966">Cell projection</keyword>
<feature type="transmembrane region" description="Helical" evidence="9">
    <location>
        <begin position="82"/>
        <end position="102"/>
    </location>
</feature>
<dbReference type="EMBL" id="CP018800">
    <property type="protein sequence ID" value="ATX82931.1"/>
    <property type="molecule type" value="Genomic_DNA"/>
</dbReference>
<keyword evidence="6 9" id="KW-1133">Transmembrane helix</keyword>
<sequence length="121" mass="12861">MNAVKQANGPDLAGTNTGSHTSEMACNLLIGSMGIDGVINLGTEALYMVLQLSLPTLAVALIVGVAISLFQAVTQIQEMTLTFVPKIVAVFLCIALTAPWLIEIMVDYTKHIFSLIPTITN</sequence>
<reference evidence="10 11" key="1">
    <citation type="submission" date="2016-12" db="EMBL/GenBank/DDBJ databases">
        <title>Isolation and genomic insights into novel planktonic Zetaproteobacteria from stratified waters of the Chesapeake Bay.</title>
        <authorList>
            <person name="McAllister S.M."/>
            <person name="Kato S."/>
            <person name="Chan C.S."/>
            <person name="Chiu B.K."/>
            <person name="Field E.K."/>
        </authorList>
    </citation>
    <scope>NUCLEOTIDE SEQUENCE [LARGE SCALE GENOMIC DNA]</scope>
    <source>
        <strain evidence="10 11">CP-8</strain>
    </source>
</reference>
<evidence type="ECO:0000256" key="2">
    <source>
        <dbReference type="ARBA" id="ARBA00006156"/>
    </source>
</evidence>
<evidence type="ECO:0000313" key="10">
    <source>
        <dbReference type="EMBL" id="ATX82931.1"/>
    </source>
</evidence>
<keyword evidence="7 9" id="KW-0472">Membrane</keyword>
<evidence type="ECO:0000256" key="5">
    <source>
        <dbReference type="ARBA" id="ARBA00022692"/>
    </source>
</evidence>
<dbReference type="InterPro" id="IPR006306">
    <property type="entry name" value="T3SS_HrpO"/>
</dbReference>
<accession>A0A2K8LAJ5</accession>
<dbReference type="NCBIfam" id="TIGR01402">
    <property type="entry name" value="fliQ"/>
    <property type="match status" value="1"/>
</dbReference>
<dbReference type="GO" id="GO:0005886">
    <property type="term" value="C:plasma membrane"/>
    <property type="evidence" value="ECO:0007669"/>
    <property type="project" value="UniProtKB-SubCell"/>
</dbReference>
<evidence type="ECO:0000256" key="7">
    <source>
        <dbReference type="ARBA" id="ARBA00023136"/>
    </source>
</evidence>
<evidence type="ECO:0000256" key="4">
    <source>
        <dbReference type="ARBA" id="ARBA00022475"/>
    </source>
</evidence>
<name>A0A2K8LAJ5_9PROT</name>
<dbReference type="NCBIfam" id="TIGR01403">
    <property type="entry name" value="fliQ_rel_III"/>
    <property type="match status" value="1"/>
</dbReference>
<keyword evidence="4 9" id="KW-1003">Cell membrane</keyword>
<dbReference type="RefSeq" id="WP_335645277.1">
    <property type="nucleotide sequence ID" value="NZ_CP018800.1"/>
</dbReference>
<evidence type="ECO:0000256" key="8">
    <source>
        <dbReference type="ARBA" id="ARBA00023143"/>
    </source>
</evidence>
<protein>
    <recommendedName>
        <fullName evidence="3 9">Flagellar biosynthetic protein FliQ</fullName>
    </recommendedName>
</protein>
<comment type="function">
    <text evidence="9">Role in flagellar biosynthesis.</text>
</comment>
<keyword evidence="10" id="KW-0282">Flagellum</keyword>
<comment type="similarity">
    <text evidence="2 9">Belongs to the FliQ/MopD/SpaQ family.</text>
</comment>
<keyword evidence="5 9" id="KW-0812">Transmembrane</keyword>
<dbReference type="GO" id="GO:0009306">
    <property type="term" value="P:protein secretion"/>
    <property type="evidence" value="ECO:0007669"/>
    <property type="project" value="InterPro"/>
</dbReference>
<dbReference type="PANTHER" id="PTHR34040:SF2">
    <property type="entry name" value="FLAGELLAR BIOSYNTHETIC PROTEIN FLIQ"/>
    <property type="match status" value="1"/>
</dbReference>
<evidence type="ECO:0000256" key="6">
    <source>
        <dbReference type="ARBA" id="ARBA00022989"/>
    </source>
</evidence>
<dbReference type="AlphaFoldDB" id="A0A2K8LAJ5"/>
<keyword evidence="11" id="KW-1185">Reference proteome</keyword>
<dbReference type="PRINTS" id="PR00952">
    <property type="entry name" value="TYPE3IMQPROT"/>
</dbReference>
<comment type="subcellular location">
    <subcellularLocation>
        <location evidence="1 9">Cell membrane</location>
        <topology evidence="1">Multi-pass membrane protein</topology>
    </subcellularLocation>
    <subcellularLocation>
        <location evidence="9">Bacterial flagellum basal body</location>
    </subcellularLocation>
</comment>
<organism evidence="10 11">
    <name type="scientific">Mariprofundus ferrinatatus</name>
    <dbReference type="NCBI Taxonomy" id="1921087"/>
    <lineage>
        <taxon>Bacteria</taxon>
        <taxon>Pseudomonadati</taxon>
        <taxon>Pseudomonadota</taxon>
        <taxon>Candidatius Mariprofundia</taxon>
        <taxon>Mariprofundales</taxon>
        <taxon>Mariprofundaceae</taxon>
        <taxon>Mariprofundus</taxon>
    </lineage>
</organism>
<evidence type="ECO:0000256" key="9">
    <source>
        <dbReference type="RuleBase" id="RU364090"/>
    </source>
</evidence>